<evidence type="ECO:0000256" key="1">
    <source>
        <dbReference type="SAM" id="MobiDB-lite"/>
    </source>
</evidence>
<feature type="compositionally biased region" description="Polar residues" evidence="1">
    <location>
        <begin position="258"/>
        <end position="267"/>
    </location>
</feature>
<dbReference type="GO" id="GO:0005886">
    <property type="term" value="C:plasma membrane"/>
    <property type="evidence" value="ECO:0007669"/>
    <property type="project" value="InterPro"/>
</dbReference>
<sequence>MDSFSLLKYWKGGGGAAAVASIRSAASFSTQASESAAASEEDDDGPFFDLEFAVPSASGAGDANDHSFAMASSEADLRSDDYLSIYPSDHLFYNGKLVSTAESDVRSQLSVSLLRSATRFRVFMLRLRKAKSSAAVEVSGAEEEHFGAAGASPKQIQQLSKFFVRFKVEEVPVVSLFSRTHVAEEKKSGNSKEVVQKYLRKFKPFYVRVSKRYGFSGPLTKTRETGLEETESYLTARIGHRRTKSAMSGKLRVANKNLGKSKSSVASADSPPNPSRRRDDSLLQQEDGIQSAIAHCKRSFSAAINESKSPLTPSNSGPGESCSS</sequence>
<feature type="region of interest" description="Disordered" evidence="1">
    <location>
        <begin position="255"/>
        <end position="288"/>
    </location>
</feature>
<gene>
    <name evidence="2" type="ORF">HPP92_023963</name>
</gene>
<comment type="caution">
    <text evidence="2">The sequence shown here is derived from an EMBL/GenBank/DDBJ whole genome shotgun (WGS) entry which is preliminary data.</text>
</comment>
<dbReference type="EMBL" id="JADCNL010000013">
    <property type="protein sequence ID" value="KAG0454671.1"/>
    <property type="molecule type" value="Genomic_DNA"/>
</dbReference>
<evidence type="ECO:0000313" key="2">
    <source>
        <dbReference type="EMBL" id="KAG0454671.1"/>
    </source>
</evidence>
<evidence type="ECO:0000313" key="3">
    <source>
        <dbReference type="Proteomes" id="UP000636800"/>
    </source>
</evidence>
<keyword evidence="3" id="KW-1185">Reference proteome</keyword>
<dbReference type="OrthoDB" id="48317at2759"/>
<evidence type="ECO:0008006" key="4">
    <source>
        <dbReference type="Google" id="ProtNLM"/>
    </source>
</evidence>
<name>A0A835PIU1_VANPL</name>
<feature type="region of interest" description="Disordered" evidence="1">
    <location>
        <begin position="303"/>
        <end position="324"/>
    </location>
</feature>
<dbReference type="Proteomes" id="UP000636800">
    <property type="component" value="Chromosome 13"/>
</dbReference>
<organism evidence="2 3">
    <name type="scientific">Vanilla planifolia</name>
    <name type="common">Vanilla</name>
    <dbReference type="NCBI Taxonomy" id="51239"/>
    <lineage>
        <taxon>Eukaryota</taxon>
        <taxon>Viridiplantae</taxon>
        <taxon>Streptophyta</taxon>
        <taxon>Embryophyta</taxon>
        <taxon>Tracheophyta</taxon>
        <taxon>Spermatophyta</taxon>
        <taxon>Magnoliopsida</taxon>
        <taxon>Liliopsida</taxon>
        <taxon>Asparagales</taxon>
        <taxon>Orchidaceae</taxon>
        <taxon>Vanilloideae</taxon>
        <taxon>Vanilleae</taxon>
        <taxon>Vanilla</taxon>
    </lineage>
</organism>
<dbReference type="AlphaFoldDB" id="A0A835PIU1"/>
<dbReference type="PANTHER" id="PTHR33929">
    <property type="entry name" value="MEMBRANE-ASSOCIATED KINASE REGULATOR 2-RELATED"/>
    <property type="match status" value="1"/>
</dbReference>
<dbReference type="PANTHER" id="PTHR33929:SF1">
    <property type="entry name" value="MEMBRANE-ASSOCIATED KINASE REGULATOR 2-RELATED"/>
    <property type="match status" value="1"/>
</dbReference>
<proteinExistence type="predicted"/>
<reference evidence="2 3" key="1">
    <citation type="journal article" date="2020" name="Nat. Food">
        <title>A phased Vanilla planifolia genome enables genetic improvement of flavour and production.</title>
        <authorList>
            <person name="Hasing T."/>
            <person name="Tang H."/>
            <person name="Brym M."/>
            <person name="Khazi F."/>
            <person name="Huang T."/>
            <person name="Chambers A.H."/>
        </authorList>
    </citation>
    <scope>NUCLEOTIDE SEQUENCE [LARGE SCALE GENOMIC DNA]</scope>
    <source>
        <tissue evidence="2">Leaf</tissue>
    </source>
</reference>
<protein>
    <recommendedName>
        <fullName evidence="4">Membrane-associated kinase regulator 2</fullName>
    </recommendedName>
</protein>
<dbReference type="InterPro" id="IPR039619">
    <property type="entry name" value="MAKR2/5"/>
</dbReference>
<accession>A0A835PIU1</accession>